<dbReference type="PROSITE" id="PS51257">
    <property type="entry name" value="PROKAR_LIPOPROTEIN"/>
    <property type="match status" value="1"/>
</dbReference>
<dbReference type="Gene3D" id="3.30.1340.30">
    <property type="match status" value="1"/>
</dbReference>
<evidence type="ECO:0000313" key="4">
    <source>
        <dbReference type="EMBL" id="SIP90394.1"/>
    </source>
</evidence>
<dbReference type="PROSITE" id="PS50914">
    <property type="entry name" value="BON"/>
    <property type="match status" value="2"/>
</dbReference>
<dbReference type="Pfam" id="PF04972">
    <property type="entry name" value="BON"/>
    <property type="match status" value="2"/>
</dbReference>
<evidence type="ECO:0000256" key="1">
    <source>
        <dbReference type="ARBA" id="ARBA00022729"/>
    </source>
</evidence>
<evidence type="ECO:0000313" key="5">
    <source>
        <dbReference type="Proteomes" id="UP000186895"/>
    </source>
</evidence>
<dbReference type="EMBL" id="FTMN01000001">
    <property type="protein sequence ID" value="SIP90394.1"/>
    <property type="molecule type" value="Genomic_DNA"/>
</dbReference>
<sequence length="191" mass="21035">MFKRPLVALMLASTLVTSGCATLIGTAREEPIQEDPSSRTLGRYLEDEVIETKILVNVGKGSQALAQSHVNVVSYNGQVLLIGQVPDQNVKQEAERIARQTQHVRKVHNELDIAGPTSTIVRSNDVYLTSRIKVQMLADKRVAGGRIKVVTENGVVYLMGLVNRQEADLAVDITRSVVGVRKIVKVFEYIN</sequence>
<accession>A0A1N6NE81</accession>
<feature type="chain" id="PRO_5009937232" evidence="2">
    <location>
        <begin position="22"/>
        <end position="191"/>
    </location>
</feature>
<feature type="domain" description="BON" evidence="3">
    <location>
        <begin position="124"/>
        <end position="191"/>
    </location>
</feature>
<organism evidence="4 5">
    <name type="scientific">Marinobacterium stanieri</name>
    <dbReference type="NCBI Taxonomy" id="49186"/>
    <lineage>
        <taxon>Bacteria</taxon>
        <taxon>Pseudomonadati</taxon>
        <taxon>Pseudomonadota</taxon>
        <taxon>Gammaproteobacteria</taxon>
        <taxon>Oceanospirillales</taxon>
        <taxon>Oceanospirillaceae</taxon>
        <taxon>Marinobacterium</taxon>
    </lineage>
</organism>
<dbReference type="AlphaFoldDB" id="A0A1N6NE81"/>
<dbReference type="eggNOG" id="COG2823">
    <property type="taxonomic scope" value="Bacteria"/>
</dbReference>
<dbReference type="STRING" id="49186.SAMN05421647_101257"/>
<reference evidence="4 5" key="1">
    <citation type="submission" date="2017-01" db="EMBL/GenBank/DDBJ databases">
        <authorList>
            <person name="Mah S.A."/>
            <person name="Swanson W.J."/>
            <person name="Moy G.W."/>
            <person name="Vacquier V.D."/>
        </authorList>
    </citation>
    <scope>NUCLEOTIDE SEQUENCE [LARGE SCALE GENOMIC DNA]</scope>
    <source>
        <strain evidence="4 5">DSM 7027</strain>
    </source>
</reference>
<dbReference type="PANTHER" id="PTHR34606">
    <property type="entry name" value="BON DOMAIN-CONTAINING PROTEIN"/>
    <property type="match status" value="1"/>
</dbReference>
<dbReference type="InterPro" id="IPR051686">
    <property type="entry name" value="Lipoprotein_DolP"/>
</dbReference>
<gene>
    <name evidence="4" type="ORF">SAMN05421647_101257</name>
</gene>
<dbReference type="InterPro" id="IPR014004">
    <property type="entry name" value="Transpt-assoc_nodulatn_dom_bac"/>
</dbReference>
<proteinExistence type="predicted"/>
<dbReference type="InterPro" id="IPR007055">
    <property type="entry name" value="BON_dom"/>
</dbReference>
<evidence type="ECO:0000256" key="2">
    <source>
        <dbReference type="SAM" id="SignalP"/>
    </source>
</evidence>
<dbReference type="RefSeq" id="WP_010321794.1">
    <property type="nucleotide sequence ID" value="NZ_FTMN01000001.1"/>
</dbReference>
<evidence type="ECO:0000259" key="3">
    <source>
        <dbReference type="PROSITE" id="PS50914"/>
    </source>
</evidence>
<dbReference type="PANTHER" id="PTHR34606:SF4">
    <property type="entry name" value="OUTER MEMBRANE LIPOPROTEIN DOLP"/>
    <property type="match status" value="1"/>
</dbReference>
<name>A0A1N6NE81_9GAMM</name>
<protein>
    <submittedName>
        <fullName evidence="4">Osmotically-inducible protein OsmY, contains BON domain</fullName>
    </submittedName>
</protein>
<dbReference type="SMART" id="SM00749">
    <property type="entry name" value="BON"/>
    <property type="match status" value="2"/>
</dbReference>
<feature type="domain" description="BON" evidence="3">
    <location>
        <begin position="46"/>
        <end position="115"/>
    </location>
</feature>
<feature type="signal peptide" evidence="2">
    <location>
        <begin position="1"/>
        <end position="21"/>
    </location>
</feature>
<keyword evidence="5" id="KW-1185">Reference proteome</keyword>
<dbReference type="Proteomes" id="UP000186895">
    <property type="component" value="Unassembled WGS sequence"/>
</dbReference>
<keyword evidence="1 2" id="KW-0732">Signal</keyword>